<proteinExistence type="predicted"/>
<accession>A0A9Q4KIY5</accession>
<organism evidence="1 2">
    <name type="scientific">Campylobacter ureolyticus</name>
    <dbReference type="NCBI Taxonomy" id="827"/>
    <lineage>
        <taxon>Bacteria</taxon>
        <taxon>Pseudomonadati</taxon>
        <taxon>Campylobacterota</taxon>
        <taxon>Epsilonproteobacteria</taxon>
        <taxon>Campylobacterales</taxon>
        <taxon>Campylobacteraceae</taxon>
        <taxon>Campylobacter</taxon>
    </lineage>
</organism>
<sequence>MCENDNFEIEKEFRPLTPYSVDFFTSTSEQVLDDFEKFSKFLFEFYLCVHDARIDNKTLGIFFRMIDFLYPNGIFKFFTYKIRDDEKEVINAIKELEKEKFIKVTKIEKIRHDAFVQLQLVGDLRKKFDEIFKEQRDKKELFVSSLHRLSTTGNLSPKELEKELKKINMSYVEICGDRYYVDLNNKASGILYKPIFDGEEAPSISINDLKNDGFLKILEQQKTNYGRWLKVQISDDFKEVLYKVVGEE</sequence>
<evidence type="ECO:0000313" key="1">
    <source>
        <dbReference type="EMBL" id="MCZ6158982.1"/>
    </source>
</evidence>
<comment type="caution">
    <text evidence="1">The sequence shown here is derived from an EMBL/GenBank/DDBJ whole genome shotgun (WGS) entry which is preliminary data.</text>
</comment>
<dbReference type="EMBL" id="JAPXGO010000001">
    <property type="protein sequence ID" value="MCZ6158982.1"/>
    <property type="molecule type" value="Genomic_DNA"/>
</dbReference>
<reference evidence="1" key="1">
    <citation type="submission" date="2022-12" db="EMBL/GenBank/DDBJ databases">
        <title>Species Delineation and Comparative Genomics within the Campylobacter ureolyticus Complex.</title>
        <authorList>
            <person name="Maki J."/>
            <person name="Howard M."/>
            <person name="Connelly S."/>
            <person name="Hardy D.J."/>
            <person name="Cameron A."/>
        </authorList>
    </citation>
    <scope>NUCLEOTIDE SEQUENCE</scope>
    <source>
        <strain evidence="1">URMC_787</strain>
    </source>
</reference>
<dbReference type="AlphaFoldDB" id="A0A9Q4KIY5"/>
<dbReference type="RefSeq" id="WP_269484124.1">
    <property type="nucleotide sequence ID" value="NZ_JAPXGO010000001.1"/>
</dbReference>
<evidence type="ECO:0000313" key="2">
    <source>
        <dbReference type="Proteomes" id="UP001075225"/>
    </source>
</evidence>
<gene>
    <name evidence="1" type="ORF">O6B32_00570</name>
</gene>
<protein>
    <submittedName>
        <fullName evidence="1">Uncharacterized protein</fullName>
    </submittedName>
</protein>
<dbReference type="Proteomes" id="UP001075225">
    <property type="component" value="Unassembled WGS sequence"/>
</dbReference>
<name>A0A9Q4KIY5_9BACT</name>